<proteinExistence type="predicted"/>
<evidence type="ECO:0000259" key="2">
    <source>
        <dbReference type="PROSITE" id="PS51352"/>
    </source>
</evidence>
<accession>A0A3S3QFH6</accession>
<keyword evidence="1" id="KW-0732">Signal</keyword>
<evidence type="ECO:0000313" key="4">
    <source>
        <dbReference type="Proteomes" id="UP000284120"/>
    </source>
</evidence>
<dbReference type="Pfam" id="PF13899">
    <property type="entry name" value="Thioredoxin_7"/>
    <property type="match status" value="1"/>
</dbReference>
<feature type="domain" description="Thioredoxin" evidence="2">
    <location>
        <begin position="24"/>
        <end position="155"/>
    </location>
</feature>
<gene>
    <name evidence="3" type="ORF">DPV69_10660</name>
</gene>
<dbReference type="RefSeq" id="WP_113647356.1">
    <property type="nucleotide sequence ID" value="NZ_QMHN01000003.1"/>
</dbReference>
<name>A0A3S3QFH6_9SPHI</name>
<evidence type="ECO:0000313" key="3">
    <source>
        <dbReference type="EMBL" id="RWU07444.1"/>
    </source>
</evidence>
<organism evidence="3 4">
    <name type="scientific">Pedobacter chitinilyticus</name>
    <dbReference type="NCBI Taxonomy" id="2233776"/>
    <lineage>
        <taxon>Bacteria</taxon>
        <taxon>Pseudomonadati</taxon>
        <taxon>Bacteroidota</taxon>
        <taxon>Sphingobacteriia</taxon>
        <taxon>Sphingobacteriales</taxon>
        <taxon>Sphingobacteriaceae</taxon>
        <taxon>Pedobacter</taxon>
    </lineage>
</organism>
<dbReference type="SUPFAM" id="SSF52833">
    <property type="entry name" value="Thioredoxin-like"/>
    <property type="match status" value="1"/>
</dbReference>
<dbReference type="OrthoDB" id="195735at2"/>
<dbReference type="EMBL" id="SAYW01000003">
    <property type="protein sequence ID" value="RWU07444.1"/>
    <property type="molecule type" value="Genomic_DNA"/>
</dbReference>
<protein>
    <submittedName>
        <fullName evidence="3">Thioredoxin family protein</fullName>
    </submittedName>
</protein>
<dbReference type="Proteomes" id="UP000284120">
    <property type="component" value="Unassembled WGS sequence"/>
</dbReference>
<feature type="signal peptide" evidence="1">
    <location>
        <begin position="1"/>
        <end position="21"/>
    </location>
</feature>
<dbReference type="PROSITE" id="PS51352">
    <property type="entry name" value="THIOREDOXIN_2"/>
    <property type="match status" value="1"/>
</dbReference>
<comment type="caution">
    <text evidence="3">The sequence shown here is derived from an EMBL/GenBank/DDBJ whole genome shotgun (WGS) entry which is preliminary data.</text>
</comment>
<reference evidence="3 4" key="1">
    <citation type="submission" date="2018-06" db="EMBL/GenBank/DDBJ databases">
        <title>Pedobacter endophyticus sp. nov., an endophytic bacterium isolated from a leaf of Triticum aestivum.</title>
        <authorList>
            <person name="Zhang L."/>
        </authorList>
    </citation>
    <scope>NUCLEOTIDE SEQUENCE [LARGE SCALE GENOMIC DNA]</scope>
    <source>
        <strain evidence="3 4">CM134L-2</strain>
    </source>
</reference>
<sequence>MKKLLFLIITLIFGLSSFAQSQTEGVKIYNPSANAQADIDAAVVKAKKENKHVFVQVGGNWCVWCIRFHNLVEETPELKNYLNANFETVLVNYSPENKNEAVLKKLKNPGRFGFPVFLILDGNGEVIHIQNSAYLEEGKGHSVKLITNFLKNWTYKAVNPAATK</sequence>
<dbReference type="InterPro" id="IPR036249">
    <property type="entry name" value="Thioredoxin-like_sf"/>
</dbReference>
<dbReference type="Gene3D" id="3.40.30.10">
    <property type="entry name" value="Glutaredoxin"/>
    <property type="match status" value="1"/>
</dbReference>
<keyword evidence="4" id="KW-1185">Reference proteome</keyword>
<dbReference type="InterPro" id="IPR013766">
    <property type="entry name" value="Thioredoxin_domain"/>
</dbReference>
<evidence type="ECO:0000256" key="1">
    <source>
        <dbReference type="SAM" id="SignalP"/>
    </source>
</evidence>
<dbReference type="AlphaFoldDB" id="A0A3S3QFH6"/>
<feature type="chain" id="PRO_5018659082" evidence="1">
    <location>
        <begin position="22"/>
        <end position="164"/>
    </location>
</feature>